<comment type="caution">
    <text evidence="1">The sequence shown here is derived from an EMBL/GenBank/DDBJ whole genome shotgun (WGS) entry which is preliminary data.</text>
</comment>
<dbReference type="EMBL" id="LVYD01000087">
    <property type="protein sequence ID" value="OQP59128.1"/>
    <property type="molecule type" value="Genomic_DNA"/>
</dbReference>
<proteinExistence type="predicted"/>
<organism evidence="1 2">
    <name type="scientific">Niastella vici</name>
    <dbReference type="NCBI Taxonomy" id="1703345"/>
    <lineage>
        <taxon>Bacteria</taxon>
        <taxon>Pseudomonadati</taxon>
        <taxon>Bacteroidota</taxon>
        <taxon>Chitinophagia</taxon>
        <taxon>Chitinophagales</taxon>
        <taxon>Chitinophagaceae</taxon>
        <taxon>Niastella</taxon>
    </lineage>
</organism>
<dbReference type="STRING" id="1703345.A3860_38835"/>
<keyword evidence="2" id="KW-1185">Reference proteome</keyword>
<sequence length="231" mass="26607">MRFFYLAFTEGIIYSTYGNAIIRSKYTIAEINSIKGLHTNEKEEIMQDITTLCNMLQVVFAKKTRSNCTVLIKVPILSCPVSPDSELKILCIDYKHQLLRDTNEYLKLKHTVIGNTAFQFIVGNVLNNNAQFYYLNNNIPETRNYHTTYRPEYQNQKLPYKSELVYPVIPLATESSSTENEKITIWGFICIESDRKNSFLDEYDVSIIAAVADSLFEVIMKVNKLKAQKLA</sequence>
<protein>
    <recommendedName>
        <fullName evidence="3">GAF domain-containing protein</fullName>
    </recommendedName>
</protein>
<dbReference type="Proteomes" id="UP000192796">
    <property type="component" value="Unassembled WGS sequence"/>
</dbReference>
<reference evidence="1 2" key="1">
    <citation type="submission" date="2016-03" db="EMBL/GenBank/DDBJ databases">
        <title>Niastella vici sp. nov., isolated from farmland soil.</title>
        <authorList>
            <person name="Chen L."/>
            <person name="Wang D."/>
            <person name="Yang S."/>
            <person name="Wang G."/>
        </authorList>
    </citation>
    <scope>NUCLEOTIDE SEQUENCE [LARGE SCALE GENOMIC DNA]</scope>
    <source>
        <strain evidence="1 2">DJ57</strain>
    </source>
</reference>
<name>A0A1V9FLA4_9BACT</name>
<evidence type="ECO:0008006" key="3">
    <source>
        <dbReference type="Google" id="ProtNLM"/>
    </source>
</evidence>
<gene>
    <name evidence="1" type="ORF">A3860_38835</name>
</gene>
<accession>A0A1V9FLA4</accession>
<evidence type="ECO:0000313" key="2">
    <source>
        <dbReference type="Proteomes" id="UP000192796"/>
    </source>
</evidence>
<dbReference type="AlphaFoldDB" id="A0A1V9FLA4"/>
<evidence type="ECO:0000313" key="1">
    <source>
        <dbReference type="EMBL" id="OQP59128.1"/>
    </source>
</evidence>